<evidence type="ECO:0000256" key="4">
    <source>
        <dbReference type="SAM" id="Phobius"/>
    </source>
</evidence>
<dbReference type="InterPro" id="IPR036259">
    <property type="entry name" value="MFS_trans_sf"/>
</dbReference>
<dbReference type="SUPFAM" id="SSF103473">
    <property type="entry name" value="MFS general substrate transporter"/>
    <property type="match status" value="1"/>
</dbReference>
<feature type="transmembrane region" description="Helical" evidence="4">
    <location>
        <begin position="286"/>
        <end position="308"/>
    </location>
</feature>
<evidence type="ECO:0000313" key="6">
    <source>
        <dbReference type="EMBL" id="MBB6124222.1"/>
    </source>
</evidence>
<feature type="transmembrane region" description="Helical" evidence="4">
    <location>
        <begin position="320"/>
        <end position="343"/>
    </location>
</feature>
<sequence length="387" mass="40533">MIAPIETELSWSRAEITSGLFIVSLLVLPLSPLVGTAIDRHGPRRLAILGIIIYSLSLAGLSLAQHAIWTWWLLWLPLSIGILCLKPTVWVAAISSLFHTHRGLAIACALGATGLMSSVAPSFTNYLVGQFGWRAAYGVWGAITLAVALPVVYTFFTSARDQSRSATGGGPTAHGLPHLDTGEAQRFGRTVMSAPFIKLATVAVLMSVASLAVVVNLVPILSSLGMDVGRAAAVVGIVGVSQLVGRFGGGFLLDRFDARLVGALVAILPAISSVLIVGLGPSIIPVAIGVLMFGLTIGAEVDVIAYLAARFFEGRNFGALFGLIVGLLTLGVGVGPLLASVVYDVTKSYLPVLWAVIPMFITAGVLLLTMGPYPQRRNGSLMPVEEA</sequence>
<feature type="transmembrane region" description="Helical" evidence="4">
    <location>
        <begin position="46"/>
        <end position="68"/>
    </location>
</feature>
<dbReference type="RefSeq" id="WP_184079963.1">
    <property type="nucleotide sequence ID" value="NZ_JACIJP010000002.1"/>
</dbReference>
<feature type="transmembrane region" description="Helical" evidence="4">
    <location>
        <begin position="231"/>
        <end position="253"/>
    </location>
</feature>
<evidence type="ECO:0000313" key="7">
    <source>
        <dbReference type="Proteomes" id="UP000552700"/>
    </source>
</evidence>
<comment type="caution">
    <text evidence="6">The sequence shown here is derived from an EMBL/GenBank/DDBJ whole genome shotgun (WGS) entry which is preliminary data.</text>
</comment>
<feature type="transmembrane region" description="Helical" evidence="4">
    <location>
        <begin position="104"/>
        <end position="123"/>
    </location>
</feature>
<evidence type="ECO:0000256" key="2">
    <source>
        <dbReference type="ARBA" id="ARBA00022989"/>
    </source>
</evidence>
<feature type="transmembrane region" description="Helical" evidence="4">
    <location>
        <begin position="349"/>
        <end position="368"/>
    </location>
</feature>
<dbReference type="InterPro" id="IPR020846">
    <property type="entry name" value="MFS_dom"/>
</dbReference>
<reference evidence="6 7" key="1">
    <citation type="submission" date="2020-08" db="EMBL/GenBank/DDBJ databases">
        <title>Genomic Encyclopedia of Type Strains, Phase IV (KMG-IV): sequencing the most valuable type-strain genomes for metagenomic binning, comparative biology and taxonomic classification.</title>
        <authorList>
            <person name="Goeker M."/>
        </authorList>
    </citation>
    <scope>NUCLEOTIDE SEQUENCE [LARGE SCALE GENOMIC DNA]</scope>
    <source>
        <strain evidence="6 7">DSM 102255</strain>
    </source>
</reference>
<evidence type="ECO:0000259" key="5">
    <source>
        <dbReference type="PROSITE" id="PS50850"/>
    </source>
</evidence>
<keyword evidence="2 4" id="KW-1133">Transmembrane helix</keyword>
<keyword evidence="7" id="KW-1185">Reference proteome</keyword>
<dbReference type="InterPro" id="IPR011701">
    <property type="entry name" value="MFS"/>
</dbReference>
<gene>
    <name evidence="6" type="ORF">FHS92_001951</name>
</gene>
<accession>A0A841J1J9</accession>
<dbReference type="Gene3D" id="1.20.1250.20">
    <property type="entry name" value="MFS general substrate transporter like domains"/>
    <property type="match status" value="2"/>
</dbReference>
<name>A0A841J1J9_9SPHN</name>
<feature type="transmembrane region" description="Helical" evidence="4">
    <location>
        <begin position="196"/>
        <end position="219"/>
    </location>
</feature>
<feature type="transmembrane region" description="Helical" evidence="4">
    <location>
        <begin position="260"/>
        <end position="280"/>
    </location>
</feature>
<dbReference type="PANTHER" id="PTHR11360:SF290">
    <property type="entry name" value="MONOCARBOXYLATE MFS PERMEASE"/>
    <property type="match status" value="1"/>
</dbReference>
<dbReference type="PANTHER" id="PTHR11360">
    <property type="entry name" value="MONOCARBOXYLATE TRANSPORTER"/>
    <property type="match status" value="1"/>
</dbReference>
<keyword evidence="3 4" id="KW-0472">Membrane</keyword>
<dbReference type="GO" id="GO:0022857">
    <property type="term" value="F:transmembrane transporter activity"/>
    <property type="evidence" value="ECO:0007669"/>
    <property type="project" value="InterPro"/>
</dbReference>
<dbReference type="Proteomes" id="UP000552700">
    <property type="component" value="Unassembled WGS sequence"/>
</dbReference>
<dbReference type="PROSITE" id="PS50850">
    <property type="entry name" value="MFS"/>
    <property type="match status" value="1"/>
</dbReference>
<dbReference type="AlphaFoldDB" id="A0A841J1J9"/>
<organism evidence="6 7">
    <name type="scientific">Sphingobium subterraneum</name>
    <dbReference type="NCBI Taxonomy" id="627688"/>
    <lineage>
        <taxon>Bacteria</taxon>
        <taxon>Pseudomonadati</taxon>
        <taxon>Pseudomonadota</taxon>
        <taxon>Alphaproteobacteria</taxon>
        <taxon>Sphingomonadales</taxon>
        <taxon>Sphingomonadaceae</taxon>
        <taxon>Sphingobium</taxon>
    </lineage>
</organism>
<proteinExistence type="predicted"/>
<evidence type="ECO:0000256" key="3">
    <source>
        <dbReference type="ARBA" id="ARBA00023136"/>
    </source>
</evidence>
<feature type="transmembrane region" description="Helical" evidence="4">
    <location>
        <begin position="74"/>
        <end position="97"/>
    </location>
</feature>
<feature type="transmembrane region" description="Helical" evidence="4">
    <location>
        <begin position="135"/>
        <end position="156"/>
    </location>
</feature>
<feature type="transmembrane region" description="Helical" evidence="4">
    <location>
        <begin position="16"/>
        <end position="34"/>
    </location>
</feature>
<evidence type="ECO:0000256" key="1">
    <source>
        <dbReference type="ARBA" id="ARBA00022692"/>
    </source>
</evidence>
<dbReference type="Pfam" id="PF07690">
    <property type="entry name" value="MFS_1"/>
    <property type="match status" value="1"/>
</dbReference>
<dbReference type="EMBL" id="JACIJP010000002">
    <property type="protein sequence ID" value="MBB6124222.1"/>
    <property type="molecule type" value="Genomic_DNA"/>
</dbReference>
<feature type="domain" description="Major facilitator superfamily (MFS) profile" evidence="5">
    <location>
        <begin position="1"/>
        <end position="375"/>
    </location>
</feature>
<keyword evidence="1 4" id="KW-0812">Transmembrane</keyword>
<protein>
    <submittedName>
        <fullName evidence="6">MFS family permease</fullName>
    </submittedName>
</protein>
<dbReference type="InterPro" id="IPR050327">
    <property type="entry name" value="Proton-linked_MCT"/>
</dbReference>